<evidence type="ECO:0000313" key="2">
    <source>
        <dbReference type="EMBL" id="CAK0906787.1"/>
    </source>
</evidence>
<accession>A0ABN9Y2T2</accession>
<name>A0ABN9Y2T2_9DINO</name>
<evidence type="ECO:0000313" key="3">
    <source>
        <dbReference type="Proteomes" id="UP001189429"/>
    </source>
</evidence>
<protein>
    <submittedName>
        <fullName evidence="2">Uncharacterized protein</fullName>
    </submittedName>
</protein>
<feature type="non-terminal residue" evidence="2">
    <location>
        <position position="1"/>
    </location>
</feature>
<proteinExistence type="predicted"/>
<keyword evidence="3" id="KW-1185">Reference proteome</keyword>
<gene>
    <name evidence="2" type="ORF">PCOR1329_LOCUS81992</name>
</gene>
<reference evidence="2" key="1">
    <citation type="submission" date="2023-10" db="EMBL/GenBank/DDBJ databases">
        <authorList>
            <person name="Chen Y."/>
            <person name="Shah S."/>
            <person name="Dougan E. K."/>
            <person name="Thang M."/>
            <person name="Chan C."/>
        </authorList>
    </citation>
    <scope>NUCLEOTIDE SEQUENCE [LARGE SCALE GENOMIC DNA]</scope>
</reference>
<sequence>VDAASTCASTASTAPPHSRHPRPALRAPRAVAPPVRRSAACAPRLARRYARSSRGPLAESPPRAPACGRVEPDAPPDLDCELNSAASACDFEQGAASDAVEQQEALRRRRAQRRARLRELCGQGGAGGVLSEHVLGLCSSDCVACRWGSSRPEAWRLGAPSCELG</sequence>
<comment type="caution">
    <text evidence="2">The sequence shown here is derived from an EMBL/GenBank/DDBJ whole genome shotgun (WGS) entry which is preliminary data.</text>
</comment>
<evidence type="ECO:0000256" key="1">
    <source>
        <dbReference type="SAM" id="MobiDB-lite"/>
    </source>
</evidence>
<feature type="region of interest" description="Disordered" evidence="1">
    <location>
        <begin position="1"/>
        <end position="72"/>
    </location>
</feature>
<dbReference type="Proteomes" id="UP001189429">
    <property type="component" value="Unassembled WGS sequence"/>
</dbReference>
<feature type="compositionally biased region" description="Low complexity" evidence="1">
    <location>
        <begin position="24"/>
        <end position="44"/>
    </location>
</feature>
<organism evidence="2 3">
    <name type="scientific">Prorocentrum cordatum</name>
    <dbReference type="NCBI Taxonomy" id="2364126"/>
    <lineage>
        <taxon>Eukaryota</taxon>
        <taxon>Sar</taxon>
        <taxon>Alveolata</taxon>
        <taxon>Dinophyceae</taxon>
        <taxon>Prorocentrales</taxon>
        <taxon>Prorocentraceae</taxon>
        <taxon>Prorocentrum</taxon>
    </lineage>
</organism>
<feature type="compositionally biased region" description="Low complexity" evidence="1">
    <location>
        <begin position="1"/>
        <end position="16"/>
    </location>
</feature>
<dbReference type="EMBL" id="CAUYUJ010021746">
    <property type="protein sequence ID" value="CAK0906787.1"/>
    <property type="molecule type" value="Genomic_DNA"/>
</dbReference>